<comment type="caution">
    <text evidence="2">The sequence shown here is derived from an EMBL/GenBank/DDBJ whole genome shotgun (WGS) entry which is preliminary data.</text>
</comment>
<gene>
    <name evidence="2" type="ORF">Tco_0978158</name>
</gene>
<evidence type="ECO:0000256" key="1">
    <source>
        <dbReference type="SAM" id="MobiDB-lite"/>
    </source>
</evidence>
<reference evidence="2" key="2">
    <citation type="submission" date="2022-01" db="EMBL/GenBank/DDBJ databases">
        <authorList>
            <person name="Yamashiro T."/>
            <person name="Shiraishi A."/>
            <person name="Satake H."/>
            <person name="Nakayama K."/>
        </authorList>
    </citation>
    <scope>NUCLEOTIDE SEQUENCE</scope>
</reference>
<dbReference type="EMBL" id="BQNB010016454">
    <property type="protein sequence ID" value="GJT52001.1"/>
    <property type="molecule type" value="Genomic_DNA"/>
</dbReference>
<evidence type="ECO:0000313" key="3">
    <source>
        <dbReference type="Proteomes" id="UP001151760"/>
    </source>
</evidence>
<organism evidence="2 3">
    <name type="scientific">Tanacetum coccineum</name>
    <dbReference type="NCBI Taxonomy" id="301880"/>
    <lineage>
        <taxon>Eukaryota</taxon>
        <taxon>Viridiplantae</taxon>
        <taxon>Streptophyta</taxon>
        <taxon>Embryophyta</taxon>
        <taxon>Tracheophyta</taxon>
        <taxon>Spermatophyta</taxon>
        <taxon>Magnoliopsida</taxon>
        <taxon>eudicotyledons</taxon>
        <taxon>Gunneridae</taxon>
        <taxon>Pentapetalae</taxon>
        <taxon>asterids</taxon>
        <taxon>campanulids</taxon>
        <taxon>Asterales</taxon>
        <taxon>Asteraceae</taxon>
        <taxon>Asteroideae</taxon>
        <taxon>Anthemideae</taxon>
        <taxon>Anthemidinae</taxon>
        <taxon>Tanacetum</taxon>
    </lineage>
</organism>
<reference evidence="2" key="1">
    <citation type="journal article" date="2022" name="Int. J. Mol. Sci.">
        <title>Draft Genome of Tanacetum Coccineum: Genomic Comparison of Closely Related Tanacetum-Family Plants.</title>
        <authorList>
            <person name="Yamashiro T."/>
            <person name="Shiraishi A."/>
            <person name="Nakayama K."/>
            <person name="Satake H."/>
        </authorList>
    </citation>
    <scope>NUCLEOTIDE SEQUENCE</scope>
</reference>
<protein>
    <submittedName>
        <fullName evidence="2">Uncharacterized protein</fullName>
    </submittedName>
</protein>
<keyword evidence="3" id="KW-1185">Reference proteome</keyword>
<evidence type="ECO:0000313" key="2">
    <source>
        <dbReference type="EMBL" id="GJT52001.1"/>
    </source>
</evidence>
<sequence>MTRIDQDHFVDPTWKPSTTVDRWSNGWDLNRVVCTPLTVVDRRVDGLVRGVGPSLTTVDAALTTRLTGGPSGGDRRVHRTTYTYEVQTGHVSTKVTRWKEHVSSTVHGGGAWDQSEHETLALECVSTEKRKSVSWHPMGRDRAKKKGSSSGARSKTLIVGDPSLVDALLKRELELEERKRLSSKENWKRTEDCTT</sequence>
<proteinExistence type="predicted"/>
<feature type="region of interest" description="Disordered" evidence="1">
    <location>
        <begin position="131"/>
        <end position="157"/>
    </location>
</feature>
<name>A0ABQ5EM64_9ASTR</name>
<accession>A0ABQ5EM64</accession>
<dbReference type="Proteomes" id="UP001151760">
    <property type="component" value="Unassembled WGS sequence"/>
</dbReference>